<dbReference type="Pfam" id="PF00440">
    <property type="entry name" value="TetR_N"/>
    <property type="match status" value="1"/>
</dbReference>
<evidence type="ECO:0000313" key="5">
    <source>
        <dbReference type="Proteomes" id="UP000726170"/>
    </source>
</evidence>
<dbReference type="InterPro" id="IPR050624">
    <property type="entry name" value="HTH-type_Tx_Regulator"/>
</dbReference>
<feature type="domain" description="HTH tetR-type" evidence="3">
    <location>
        <begin position="12"/>
        <end position="72"/>
    </location>
</feature>
<dbReference type="InterPro" id="IPR001647">
    <property type="entry name" value="HTH_TetR"/>
</dbReference>
<comment type="caution">
    <text evidence="4">The sequence shown here is derived from an EMBL/GenBank/DDBJ whole genome shotgun (WGS) entry which is preliminary data.</text>
</comment>
<evidence type="ECO:0000259" key="3">
    <source>
        <dbReference type="PROSITE" id="PS50977"/>
    </source>
</evidence>
<dbReference type="EMBL" id="JAHLQF010000002">
    <property type="protein sequence ID" value="MBU5484545.1"/>
    <property type="molecule type" value="Genomic_DNA"/>
</dbReference>
<name>A0ABS6EH62_9CLOT</name>
<keyword evidence="1 2" id="KW-0238">DNA-binding</keyword>
<dbReference type="RefSeq" id="WP_216439016.1">
    <property type="nucleotide sequence ID" value="NZ_JAHLQF010000002.1"/>
</dbReference>
<dbReference type="InterPro" id="IPR023772">
    <property type="entry name" value="DNA-bd_HTH_TetR-type_CS"/>
</dbReference>
<reference evidence="4 5" key="1">
    <citation type="submission" date="2021-06" db="EMBL/GenBank/DDBJ databases">
        <authorList>
            <person name="Sun Q."/>
            <person name="Li D."/>
        </authorList>
    </citation>
    <scope>NUCLEOTIDE SEQUENCE [LARGE SCALE GENOMIC DNA]</scope>
    <source>
        <strain evidence="4 5">MSJ-11</strain>
    </source>
</reference>
<dbReference type="PROSITE" id="PS50977">
    <property type="entry name" value="HTH_TETR_2"/>
    <property type="match status" value="1"/>
</dbReference>
<dbReference type="PROSITE" id="PS01081">
    <property type="entry name" value="HTH_TETR_1"/>
    <property type="match status" value="1"/>
</dbReference>
<evidence type="ECO:0000256" key="2">
    <source>
        <dbReference type="PROSITE-ProRule" id="PRU00335"/>
    </source>
</evidence>
<accession>A0ABS6EH62</accession>
<dbReference type="Proteomes" id="UP000726170">
    <property type="component" value="Unassembled WGS sequence"/>
</dbReference>
<feature type="DNA-binding region" description="H-T-H motif" evidence="2">
    <location>
        <begin position="35"/>
        <end position="54"/>
    </location>
</feature>
<proteinExistence type="predicted"/>
<sequence>MKHRGKRAQQGIETRDKIIETAIKQFNEYGYDVVTVKEICDSLGLTIGAFYHHFKSKDDIILEILKKHDEFFINHSHEYLVENSVLENIIIYLTLLPMRIMEDNGIDLTVKMYCVLLTQESDFPLSSQRGIAQELTKLIKLGQDNNEITTSEEAVVIQEELLLLTRGIIFNWAEAKGSYDLTNKVKEMCCKYLHYYMVDKNIKLK</sequence>
<dbReference type="PANTHER" id="PTHR43479:SF11">
    <property type="entry name" value="ACREF_ENVCD OPERON REPRESSOR-RELATED"/>
    <property type="match status" value="1"/>
</dbReference>
<evidence type="ECO:0000313" key="4">
    <source>
        <dbReference type="EMBL" id="MBU5484545.1"/>
    </source>
</evidence>
<gene>
    <name evidence="4" type="ORF">KQI86_09400</name>
</gene>
<organism evidence="4 5">
    <name type="scientific">Clostridium mobile</name>
    <dbReference type="NCBI Taxonomy" id="2841512"/>
    <lineage>
        <taxon>Bacteria</taxon>
        <taxon>Bacillati</taxon>
        <taxon>Bacillota</taxon>
        <taxon>Clostridia</taxon>
        <taxon>Eubacteriales</taxon>
        <taxon>Clostridiaceae</taxon>
        <taxon>Clostridium</taxon>
    </lineage>
</organism>
<evidence type="ECO:0000256" key="1">
    <source>
        <dbReference type="ARBA" id="ARBA00023125"/>
    </source>
</evidence>
<keyword evidence="5" id="KW-1185">Reference proteome</keyword>
<dbReference type="PANTHER" id="PTHR43479">
    <property type="entry name" value="ACREF/ENVCD OPERON REPRESSOR-RELATED"/>
    <property type="match status" value="1"/>
</dbReference>
<protein>
    <submittedName>
        <fullName evidence="4">TetR/AcrR family transcriptional regulator</fullName>
    </submittedName>
</protein>